<dbReference type="Proteomes" id="UP000525078">
    <property type="component" value="Unassembled WGS sequence"/>
</dbReference>
<dbReference type="EMBL" id="JAATIP010000001">
    <property type="protein sequence ID" value="KAF4396718.1"/>
    <property type="molecule type" value="Genomic_DNA"/>
</dbReference>
<dbReference type="AlphaFoldDB" id="A0A7J6HPR5"/>
<proteinExistence type="predicted"/>
<feature type="compositionally biased region" description="Polar residues" evidence="1">
    <location>
        <begin position="8"/>
        <end position="18"/>
    </location>
</feature>
<accession>A0A7J6HPR5</accession>
<evidence type="ECO:0000313" key="3">
    <source>
        <dbReference type="Proteomes" id="UP000525078"/>
    </source>
</evidence>
<gene>
    <name evidence="2" type="ORF">F8388_004686</name>
</gene>
<evidence type="ECO:0000256" key="1">
    <source>
        <dbReference type="SAM" id="MobiDB-lite"/>
    </source>
</evidence>
<reference evidence="2 3" key="1">
    <citation type="journal article" date="2020" name="bioRxiv">
        <title>Sequence and annotation of 42 cannabis genomes reveals extensive copy number variation in cannabinoid synthesis and pathogen resistance genes.</title>
        <authorList>
            <person name="Mckernan K.J."/>
            <person name="Helbert Y."/>
            <person name="Kane L.T."/>
            <person name="Ebling H."/>
            <person name="Zhang L."/>
            <person name="Liu B."/>
            <person name="Eaton Z."/>
            <person name="Mclaughlin S."/>
            <person name="Kingan S."/>
            <person name="Baybayan P."/>
            <person name="Concepcion G."/>
            <person name="Jordan M."/>
            <person name="Riva A."/>
            <person name="Barbazuk W."/>
            <person name="Harkins T."/>
        </authorList>
    </citation>
    <scope>NUCLEOTIDE SEQUENCE [LARGE SCALE GENOMIC DNA]</scope>
    <source>
        <strain evidence="3">cv. Jamaican Lion 4</strain>
        <tissue evidence="2">Leaf</tissue>
    </source>
</reference>
<organism evidence="2 3">
    <name type="scientific">Cannabis sativa</name>
    <name type="common">Hemp</name>
    <name type="synonym">Marijuana</name>
    <dbReference type="NCBI Taxonomy" id="3483"/>
    <lineage>
        <taxon>Eukaryota</taxon>
        <taxon>Viridiplantae</taxon>
        <taxon>Streptophyta</taxon>
        <taxon>Embryophyta</taxon>
        <taxon>Tracheophyta</taxon>
        <taxon>Spermatophyta</taxon>
        <taxon>Magnoliopsida</taxon>
        <taxon>eudicotyledons</taxon>
        <taxon>Gunneridae</taxon>
        <taxon>Pentapetalae</taxon>
        <taxon>rosids</taxon>
        <taxon>fabids</taxon>
        <taxon>Rosales</taxon>
        <taxon>Cannabaceae</taxon>
        <taxon>Cannabis</taxon>
    </lineage>
</organism>
<evidence type="ECO:0000313" key="2">
    <source>
        <dbReference type="EMBL" id="KAF4396718.1"/>
    </source>
</evidence>
<evidence type="ECO:0008006" key="4">
    <source>
        <dbReference type="Google" id="ProtNLM"/>
    </source>
</evidence>
<sequence>MENPASAKLSSASNQADATPTAEPVNTPVITPAAAIQSSPFESLAPLTIKLERANYPYWRSQALPALRAHDLEGYVLGTKPCPPQFVDNTIGGPIPSKTRQLNLGCAMWRRIDKSILSWLPNSISESMFGHKQRALKP</sequence>
<dbReference type="PANTHER" id="PTHR47481:SF28">
    <property type="entry name" value="RETROTRANSPOSON COPIA-LIKE N-TERMINAL DOMAIN-CONTAINING PROTEIN"/>
    <property type="match status" value="1"/>
</dbReference>
<comment type="caution">
    <text evidence="2">The sequence shown here is derived from an EMBL/GenBank/DDBJ whole genome shotgun (WGS) entry which is preliminary data.</text>
</comment>
<feature type="region of interest" description="Disordered" evidence="1">
    <location>
        <begin position="1"/>
        <end position="26"/>
    </location>
</feature>
<name>A0A7J6HPR5_CANSA</name>
<dbReference type="PANTHER" id="PTHR47481">
    <property type="match status" value="1"/>
</dbReference>
<protein>
    <recommendedName>
        <fullName evidence="4">Retrotransposon Copia-like N-terminal domain-containing protein</fullName>
    </recommendedName>
</protein>